<feature type="region of interest" description="Disordered" evidence="1">
    <location>
        <begin position="115"/>
        <end position="139"/>
    </location>
</feature>
<evidence type="ECO:0000313" key="3">
    <source>
        <dbReference type="Proteomes" id="UP000054485"/>
    </source>
</evidence>
<keyword evidence="3" id="KW-1185">Reference proteome</keyword>
<sequence>LDWVGKSSEFNSCLPADITSYEAPPYALPSISEDEMQISVSALRDSDLGLAVRLYSTLDYLSAPRFAHRRLHLPCVVFPVTEFSHARPTRQSFLLVHPWDRHLLGLPDFEDDTQSEDGWTALDSPSQDSPSEFPGRQKSVDSELVDRALRLIVRLGKPFSAFLLAQQRGGEYKRIASDHDII</sequence>
<dbReference type="AlphaFoldDB" id="A0A0D0AJR8"/>
<dbReference type="EMBL" id="KN835248">
    <property type="protein sequence ID" value="KIK42096.1"/>
    <property type="molecule type" value="Genomic_DNA"/>
</dbReference>
<gene>
    <name evidence="2" type="ORF">CY34DRAFT_27709</name>
</gene>
<evidence type="ECO:0000313" key="2">
    <source>
        <dbReference type="EMBL" id="KIK42096.1"/>
    </source>
</evidence>
<feature type="non-terminal residue" evidence="2">
    <location>
        <position position="1"/>
    </location>
</feature>
<reference evidence="2 3" key="1">
    <citation type="submission" date="2014-04" db="EMBL/GenBank/DDBJ databases">
        <authorList>
            <consortium name="DOE Joint Genome Institute"/>
            <person name="Kuo A."/>
            <person name="Ruytinx J."/>
            <person name="Rineau F."/>
            <person name="Colpaert J."/>
            <person name="Kohler A."/>
            <person name="Nagy L.G."/>
            <person name="Floudas D."/>
            <person name="Copeland A."/>
            <person name="Barry K.W."/>
            <person name="Cichocki N."/>
            <person name="Veneault-Fourrey C."/>
            <person name="LaButti K."/>
            <person name="Lindquist E.A."/>
            <person name="Lipzen A."/>
            <person name="Lundell T."/>
            <person name="Morin E."/>
            <person name="Murat C."/>
            <person name="Sun H."/>
            <person name="Tunlid A."/>
            <person name="Henrissat B."/>
            <person name="Grigoriev I.V."/>
            <person name="Hibbett D.S."/>
            <person name="Martin F."/>
            <person name="Nordberg H.P."/>
            <person name="Cantor M.N."/>
            <person name="Hua S.X."/>
        </authorList>
    </citation>
    <scope>NUCLEOTIDE SEQUENCE [LARGE SCALE GENOMIC DNA]</scope>
    <source>
        <strain evidence="2 3">UH-Slu-Lm8-n1</strain>
    </source>
</reference>
<name>A0A0D0AJR8_9AGAM</name>
<dbReference type="OrthoDB" id="2675215at2759"/>
<dbReference type="HOGENOM" id="CLU_000288_138_6_1"/>
<dbReference type="InParanoid" id="A0A0D0AJR8"/>
<evidence type="ECO:0000256" key="1">
    <source>
        <dbReference type="SAM" id="MobiDB-lite"/>
    </source>
</evidence>
<reference evidence="3" key="2">
    <citation type="submission" date="2015-01" db="EMBL/GenBank/DDBJ databases">
        <title>Evolutionary Origins and Diversification of the Mycorrhizal Mutualists.</title>
        <authorList>
            <consortium name="DOE Joint Genome Institute"/>
            <consortium name="Mycorrhizal Genomics Consortium"/>
            <person name="Kohler A."/>
            <person name="Kuo A."/>
            <person name="Nagy L.G."/>
            <person name="Floudas D."/>
            <person name="Copeland A."/>
            <person name="Barry K.W."/>
            <person name="Cichocki N."/>
            <person name="Veneault-Fourrey C."/>
            <person name="LaButti K."/>
            <person name="Lindquist E.A."/>
            <person name="Lipzen A."/>
            <person name="Lundell T."/>
            <person name="Morin E."/>
            <person name="Murat C."/>
            <person name="Riley R."/>
            <person name="Ohm R."/>
            <person name="Sun H."/>
            <person name="Tunlid A."/>
            <person name="Henrissat B."/>
            <person name="Grigoriev I.V."/>
            <person name="Hibbett D.S."/>
            <person name="Martin F."/>
        </authorList>
    </citation>
    <scope>NUCLEOTIDE SEQUENCE [LARGE SCALE GENOMIC DNA]</scope>
    <source>
        <strain evidence="3">UH-Slu-Lm8-n1</strain>
    </source>
</reference>
<accession>A0A0D0AJR8</accession>
<feature type="non-terminal residue" evidence="2">
    <location>
        <position position="182"/>
    </location>
</feature>
<dbReference type="Proteomes" id="UP000054485">
    <property type="component" value="Unassembled WGS sequence"/>
</dbReference>
<proteinExistence type="predicted"/>
<organism evidence="2 3">
    <name type="scientific">Suillus luteus UH-Slu-Lm8-n1</name>
    <dbReference type="NCBI Taxonomy" id="930992"/>
    <lineage>
        <taxon>Eukaryota</taxon>
        <taxon>Fungi</taxon>
        <taxon>Dikarya</taxon>
        <taxon>Basidiomycota</taxon>
        <taxon>Agaricomycotina</taxon>
        <taxon>Agaricomycetes</taxon>
        <taxon>Agaricomycetidae</taxon>
        <taxon>Boletales</taxon>
        <taxon>Suillineae</taxon>
        <taxon>Suillaceae</taxon>
        <taxon>Suillus</taxon>
    </lineage>
</organism>
<protein>
    <submittedName>
        <fullName evidence="2">Uncharacterized protein</fullName>
    </submittedName>
</protein>